<sequence length="633" mass="69707">MQKSLFVLFPSYVLRSISIILRLLLQFTDHLGLRSLSAATFLSLGQKESSIGIPRRRFMHVRSYRSNHLTDMRILIILLSLLAVNVSGAPDDSDASGLPACSKELRTVLSILWSCIATIFASTWLAVHPNVPGLDLTKEGSVWGIFDRPTIMCSLERVKLMLIAILVPEAMVGWAVRQFLVARKVCAYSSKDHELKLVHGFFVSMGGFYYGKEKRLVTLKDVPKLLESLAKVRAVDIREKSKGDALSKTIVVLQISWFVVQCCARAAQKLPITLLEMSALAFAVLSITSYVAWWEKPVDILYQIPLEEHSSMDTDQDRCTLYNTDVPSDVDPEPTAALSPARTNDDPDKVLGVNGQNPIELLPLPNTVSFKTTAGYSSGWPHNSPAIDASALKDTASPPRPVVYVEPSLLKSCLKTAHHFGKRALPTFTDIHDSVMGLIFGDDIVDRRVPTAATGAAGMSCCDGGTPTGDNDFSMRLLTVFYVGGLFAAIHCAAWSFSFPSHAEMVLWRTSSLAVIIGLVCGIGNTLSIRRRLFLLLVAINSRLLRKLPERSRISAFTTKIFSSCNNSDYIILETDSIFIILKDYAASFLSVLAIVIYIVARVTLIVLALLQLRSLPPLALRTVNWTTAIPHI</sequence>
<reference evidence="3" key="1">
    <citation type="submission" date="2023-06" db="EMBL/GenBank/DDBJ databases">
        <authorList>
            <consortium name="Lawrence Berkeley National Laboratory"/>
            <person name="Ahrendt S."/>
            <person name="Sahu N."/>
            <person name="Indic B."/>
            <person name="Wong-Bajracharya J."/>
            <person name="Merenyi Z."/>
            <person name="Ke H.-M."/>
            <person name="Monk M."/>
            <person name="Kocsube S."/>
            <person name="Drula E."/>
            <person name="Lipzen A."/>
            <person name="Balint B."/>
            <person name="Henrissat B."/>
            <person name="Andreopoulos B."/>
            <person name="Martin F.M."/>
            <person name="Harder C.B."/>
            <person name="Rigling D."/>
            <person name="Ford K.L."/>
            <person name="Foster G.D."/>
            <person name="Pangilinan J."/>
            <person name="Papanicolaou A."/>
            <person name="Barry K."/>
            <person name="LaButti K."/>
            <person name="Viragh M."/>
            <person name="Koriabine M."/>
            <person name="Yan M."/>
            <person name="Riley R."/>
            <person name="Champramary S."/>
            <person name="Plett K.L."/>
            <person name="Tsai I.J."/>
            <person name="Slot J."/>
            <person name="Sipos G."/>
            <person name="Plett J."/>
            <person name="Nagy L.G."/>
            <person name="Grigoriev I.V."/>
        </authorList>
    </citation>
    <scope>NUCLEOTIDE SEQUENCE</scope>
    <source>
        <strain evidence="3">HWK02</strain>
    </source>
</reference>
<gene>
    <name evidence="3" type="ORF">EDD18DRAFT_167687</name>
</gene>
<dbReference type="PANTHER" id="PTHR35043:SF7">
    <property type="entry name" value="TRANSCRIPTION FACTOR DOMAIN-CONTAINING PROTEIN"/>
    <property type="match status" value="1"/>
</dbReference>
<feature type="transmembrane region" description="Helical" evidence="2">
    <location>
        <begin position="589"/>
        <end position="611"/>
    </location>
</feature>
<proteinExistence type="predicted"/>
<feature type="transmembrane region" description="Helical" evidence="2">
    <location>
        <begin position="480"/>
        <end position="500"/>
    </location>
</feature>
<dbReference type="Proteomes" id="UP001175228">
    <property type="component" value="Unassembled WGS sequence"/>
</dbReference>
<feature type="transmembrane region" description="Helical" evidence="2">
    <location>
        <begin position="274"/>
        <end position="293"/>
    </location>
</feature>
<keyword evidence="4" id="KW-1185">Reference proteome</keyword>
<evidence type="ECO:0000256" key="1">
    <source>
        <dbReference type="SAM" id="MobiDB-lite"/>
    </source>
</evidence>
<evidence type="ECO:0000256" key="2">
    <source>
        <dbReference type="SAM" id="Phobius"/>
    </source>
</evidence>
<organism evidence="3 4">
    <name type="scientific">Armillaria luteobubalina</name>
    <dbReference type="NCBI Taxonomy" id="153913"/>
    <lineage>
        <taxon>Eukaryota</taxon>
        <taxon>Fungi</taxon>
        <taxon>Dikarya</taxon>
        <taxon>Basidiomycota</taxon>
        <taxon>Agaricomycotina</taxon>
        <taxon>Agaricomycetes</taxon>
        <taxon>Agaricomycetidae</taxon>
        <taxon>Agaricales</taxon>
        <taxon>Marasmiineae</taxon>
        <taxon>Physalacriaceae</taxon>
        <taxon>Armillaria</taxon>
    </lineage>
</organism>
<dbReference type="EMBL" id="JAUEPU010000136">
    <property type="protein sequence ID" value="KAK0476251.1"/>
    <property type="molecule type" value="Genomic_DNA"/>
</dbReference>
<comment type="caution">
    <text evidence="3">The sequence shown here is derived from an EMBL/GenBank/DDBJ whole genome shotgun (WGS) entry which is preliminary data.</text>
</comment>
<keyword evidence="2" id="KW-1133">Transmembrane helix</keyword>
<protein>
    <submittedName>
        <fullName evidence="3">Uncharacterized protein</fullName>
    </submittedName>
</protein>
<dbReference type="PANTHER" id="PTHR35043">
    <property type="entry name" value="TRANSCRIPTION FACTOR DOMAIN-CONTAINING PROTEIN"/>
    <property type="match status" value="1"/>
</dbReference>
<name>A0AA39P2B0_9AGAR</name>
<accession>A0AA39P2B0</accession>
<evidence type="ECO:0000313" key="4">
    <source>
        <dbReference type="Proteomes" id="UP001175228"/>
    </source>
</evidence>
<dbReference type="AlphaFoldDB" id="A0AA39P2B0"/>
<feature type="transmembrane region" description="Helical" evidence="2">
    <location>
        <begin position="506"/>
        <end position="527"/>
    </location>
</feature>
<keyword evidence="2" id="KW-0472">Membrane</keyword>
<evidence type="ECO:0000313" key="3">
    <source>
        <dbReference type="EMBL" id="KAK0476251.1"/>
    </source>
</evidence>
<keyword evidence="2" id="KW-0812">Transmembrane</keyword>
<feature type="region of interest" description="Disordered" evidence="1">
    <location>
        <begin position="323"/>
        <end position="350"/>
    </location>
</feature>